<comment type="caution">
    <text evidence="1">The sequence shown here is derived from an EMBL/GenBank/DDBJ whole genome shotgun (WGS) entry which is preliminary data.</text>
</comment>
<dbReference type="EMBL" id="PKMF04000008">
    <property type="protein sequence ID" value="KAK7860093.1"/>
    <property type="molecule type" value="Genomic_DNA"/>
</dbReference>
<reference evidence="1" key="3">
    <citation type="submission" date="2023-07" db="EMBL/GenBank/DDBJ databases">
        <title>An improved reference 1 genome and first organelle genomes of Quercus suber.</title>
        <authorList>
            <consortium name="Genosuber Consortium"/>
            <person name="Usie A."/>
            <person name="Serra O."/>
            <person name="Barros P."/>
        </authorList>
    </citation>
    <scope>NUCLEOTIDE SEQUENCE</scope>
    <source>
        <strain evidence="1">HL8</strain>
        <tissue evidence="1">Leaves</tissue>
    </source>
</reference>
<reference evidence="1" key="1">
    <citation type="submission" date="2017-12" db="EMBL/GenBank/DDBJ databases">
        <authorList>
            <person name="Barbosa P."/>
            <person name="Usie A."/>
            <person name="Ramos A.M."/>
        </authorList>
    </citation>
    <scope>NUCLEOTIDE SEQUENCE</scope>
    <source>
        <strain evidence="1">HL8</strain>
        <tissue evidence="1">Leaves</tissue>
    </source>
</reference>
<dbReference type="AlphaFoldDB" id="A0AAW0MA05"/>
<reference evidence="1" key="2">
    <citation type="journal article" date="2018" name="Sci. Data">
        <title>The draft genome sequence of cork oak.</title>
        <authorList>
            <person name="Ramos A.M."/>
            <person name="Usie A."/>
            <person name="Barbosa P."/>
            <person name="Barros P.M."/>
            <person name="Capote T."/>
            <person name="Chaves I."/>
            <person name="Simoes F."/>
            <person name="Abreu I."/>
            <person name="Carrasquinho I."/>
            <person name="Faro C."/>
            <person name="Guimaraes J.B."/>
            <person name="Mendonca D."/>
            <person name="Nobrega F."/>
            <person name="Rodrigues L."/>
            <person name="Saibo N.J.M."/>
            <person name="Varela M.C."/>
            <person name="Egas C."/>
            <person name="Matos J."/>
            <person name="Miguel C.M."/>
            <person name="Oliveira M.M."/>
            <person name="Ricardo C.P."/>
            <person name="Goncalves S."/>
        </authorList>
    </citation>
    <scope>NUCLEOTIDE SEQUENCE [LARGE SCALE GENOMIC DNA]</scope>
    <source>
        <strain evidence="1">HL8</strain>
    </source>
</reference>
<protein>
    <submittedName>
        <fullName evidence="1">Uncharacterized protein</fullName>
    </submittedName>
</protein>
<gene>
    <name evidence="1" type="ORF">CFP56_042145</name>
</gene>
<evidence type="ECO:0000313" key="1">
    <source>
        <dbReference type="EMBL" id="KAK7860093.1"/>
    </source>
</evidence>
<organism evidence="1">
    <name type="scientific">Quercus suber</name>
    <name type="common">Cork oak</name>
    <dbReference type="NCBI Taxonomy" id="58331"/>
    <lineage>
        <taxon>Eukaryota</taxon>
        <taxon>Viridiplantae</taxon>
        <taxon>Streptophyta</taxon>
        <taxon>Embryophyta</taxon>
        <taxon>Tracheophyta</taxon>
        <taxon>Spermatophyta</taxon>
        <taxon>Magnoliopsida</taxon>
        <taxon>eudicotyledons</taxon>
        <taxon>Gunneridae</taxon>
        <taxon>Pentapetalae</taxon>
        <taxon>rosids</taxon>
        <taxon>fabids</taxon>
        <taxon>Fagales</taxon>
        <taxon>Fagaceae</taxon>
        <taxon>Quercus</taxon>
    </lineage>
</organism>
<name>A0AAW0MA05_QUESU</name>
<proteinExistence type="predicted"/>
<sequence length="76" mass="8719">MLKVEVFTGMKLPWKYLLRVGNTFTCNVEAELHEIEIDSIDVTRKAEGCRRMHYYNESSSTTAPVVEEAKAIFAHL</sequence>
<accession>A0AAW0MA05</accession>